<comment type="function">
    <text evidence="2">Converts GTP to 7,8-dihydroneopterin triphosphate.</text>
</comment>
<dbReference type="InterPro" id="IPR003801">
    <property type="entry name" value="GTP_cyclohydrolase_FolE2/MptA"/>
</dbReference>
<keyword evidence="4" id="KW-1185">Reference proteome</keyword>
<proteinExistence type="inferred from homology"/>
<evidence type="ECO:0000256" key="1">
    <source>
        <dbReference type="ARBA" id="ARBA00022801"/>
    </source>
</evidence>
<dbReference type="EMBL" id="JBHSDY010000002">
    <property type="protein sequence ID" value="MFC4297250.1"/>
    <property type="molecule type" value="Genomic_DNA"/>
</dbReference>
<dbReference type="NCBIfam" id="NF010200">
    <property type="entry name" value="PRK13674.1-1"/>
    <property type="match status" value="1"/>
</dbReference>
<keyword evidence="1 2" id="KW-0378">Hydrolase</keyword>
<comment type="catalytic activity">
    <reaction evidence="2">
        <text>GTP + H2O = 7,8-dihydroneopterin 3'-triphosphate + formate + H(+)</text>
        <dbReference type="Rhea" id="RHEA:17473"/>
        <dbReference type="ChEBI" id="CHEBI:15377"/>
        <dbReference type="ChEBI" id="CHEBI:15378"/>
        <dbReference type="ChEBI" id="CHEBI:15740"/>
        <dbReference type="ChEBI" id="CHEBI:37565"/>
        <dbReference type="ChEBI" id="CHEBI:58462"/>
        <dbReference type="EC" id="3.5.4.16"/>
    </reaction>
</comment>
<dbReference type="Gene3D" id="3.10.270.10">
    <property type="entry name" value="Urate Oxidase"/>
    <property type="match status" value="1"/>
</dbReference>
<gene>
    <name evidence="2 3" type="primary">folE2</name>
    <name evidence="3" type="ORF">ACFO0J_04250</name>
</gene>
<dbReference type="InterPro" id="IPR022838">
    <property type="entry name" value="GTP_cyclohydrolase_FolE2"/>
</dbReference>
<evidence type="ECO:0000313" key="4">
    <source>
        <dbReference type="Proteomes" id="UP001595756"/>
    </source>
</evidence>
<name>A0ABV8RWZ4_9BURK</name>
<comment type="pathway">
    <text evidence="2">Cofactor biosynthesis; 7,8-dihydroneopterin triphosphate biosynthesis; 7,8-dihydroneopterin triphosphate from GTP: step 1/1.</text>
</comment>
<dbReference type="RefSeq" id="WP_376811805.1">
    <property type="nucleotide sequence ID" value="NZ_JBHSDY010000002.1"/>
</dbReference>
<dbReference type="Pfam" id="PF02649">
    <property type="entry name" value="GCHY-1"/>
    <property type="match status" value="1"/>
</dbReference>
<protein>
    <recommendedName>
        <fullName evidence="2">GTP cyclohydrolase FolE2</fullName>
        <ecNumber evidence="2">3.5.4.16</ecNumber>
    </recommendedName>
</protein>
<dbReference type="PANTHER" id="PTHR36445:SF1">
    <property type="entry name" value="GTP CYCLOHYDROLASE MPTA"/>
    <property type="match status" value="1"/>
</dbReference>
<dbReference type="PROSITE" id="PS50096">
    <property type="entry name" value="IQ"/>
    <property type="match status" value="1"/>
</dbReference>
<feature type="site" description="May be catalytically important" evidence="2">
    <location>
        <position position="159"/>
    </location>
</feature>
<comment type="caution">
    <text evidence="3">The sequence shown here is derived from an EMBL/GenBank/DDBJ whole genome shotgun (WGS) entry which is preliminary data.</text>
</comment>
<dbReference type="EC" id="3.5.4.16" evidence="2"/>
<accession>A0ABV8RWZ4</accession>
<dbReference type="PANTHER" id="PTHR36445">
    <property type="entry name" value="GTP CYCLOHYDROLASE MPTA"/>
    <property type="match status" value="1"/>
</dbReference>
<reference evidence="4" key="1">
    <citation type="journal article" date="2019" name="Int. J. Syst. Evol. Microbiol.">
        <title>The Global Catalogue of Microorganisms (GCM) 10K type strain sequencing project: providing services to taxonomists for standard genome sequencing and annotation.</title>
        <authorList>
            <consortium name="The Broad Institute Genomics Platform"/>
            <consortium name="The Broad Institute Genome Sequencing Center for Infectious Disease"/>
            <person name="Wu L."/>
            <person name="Ma J."/>
        </authorList>
    </citation>
    <scope>NUCLEOTIDE SEQUENCE [LARGE SCALE GENOMIC DNA]</scope>
    <source>
        <strain evidence="4">CGMCC 1.19029</strain>
    </source>
</reference>
<dbReference type="Proteomes" id="UP001595756">
    <property type="component" value="Unassembled WGS sequence"/>
</dbReference>
<dbReference type="GO" id="GO:0003934">
    <property type="term" value="F:GTP cyclohydrolase I activity"/>
    <property type="evidence" value="ECO:0007669"/>
    <property type="project" value="UniProtKB-EC"/>
</dbReference>
<sequence>MDTVLTDLPDVSITESSPNLSGLQWVGMQGMDLPIQIAEADYRREVHARADVQVNLPAPQMKGIHMSRLYRLMDGLDTVEAVTPALLHQVLHAMVESHQDCETTSARLRLSFDLLVRRPALVSAELAGWKAYPIELRATLQQGQYTLEAQATVAYSSTCPCSAALARQLVEQAFLDAFSERDNVTPARVADWLRQHATLATPHSQRSEARVTVTLAPQAPTLGLIALIDGVEQAVGTPVQTAVKRADEQAFAALNGQNLMFVEDAARRIQAGLRGRFHRPRVHVRHLESLHPHDAVAWANDELSENL</sequence>
<dbReference type="HAMAP" id="MF_01527_B">
    <property type="entry name" value="GTP_cyclohydrol_B"/>
    <property type="match status" value="1"/>
</dbReference>
<comment type="similarity">
    <text evidence="2">Belongs to the GTP cyclohydrolase IV family.</text>
</comment>
<organism evidence="3 4">
    <name type="scientific">Castellaniella hirudinis</name>
    <dbReference type="NCBI Taxonomy" id="1144617"/>
    <lineage>
        <taxon>Bacteria</taxon>
        <taxon>Pseudomonadati</taxon>
        <taxon>Pseudomonadota</taxon>
        <taxon>Betaproteobacteria</taxon>
        <taxon>Burkholderiales</taxon>
        <taxon>Alcaligenaceae</taxon>
        <taxon>Castellaniella</taxon>
    </lineage>
</organism>
<evidence type="ECO:0000256" key="2">
    <source>
        <dbReference type="HAMAP-Rule" id="MF_01527"/>
    </source>
</evidence>
<evidence type="ECO:0000313" key="3">
    <source>
        <dbReference type="EMBL" id="MFC4297250.1"/>
    </source>
</evidence>